<keyword evidence="2" id="KW-1133">Transmembrane helix</keyword>
<evidence type="ECO:0000256" key="3">
    <source>
        <dbReference type="SAM" id="SignalP"/>
    </source>
</evidence>
<gene>
    <name evidence="5" type="ORF">TeGR_g4661</name>
</gene>
<feature type="region of interest" description="Disordered" evidence="1">
    <location>
        <begin position="30"/>
        <end position="85"/>
    </location>
</feature>
<keyword evidence="6" id="KW-1185">Reference proteome</keyword>
<dbReference type="PANTHER" id="PTHR45662">
    <property type="entry name" value="PHOSPHATIDYLINOSITIDE PHOSPHATASE SAC1"/>
    <property type="match status" value="1"/>
</dbReference>
<keyword evidence="2" id="KW-0812">Transmembrane</keyword>
<dbReference type="EMBL" id="BRYB01003838">
    <property type="protein sequence ID" value="GMI21571.1"/>
    <property type="molecule type" value="Genomic_DNA"/>
</dbReference>
<accession>A0ABQ6M8N3</accession>
<feature type="compositionally biased region" description="Polar residues" evidence="1">
    <location>
        <begin position="30"/>
        <end position="41"/>
    </location>
</feature>
<evidence type="ECO:0000313" key="6">
    <source>
        <dbReference type="Proteomes" id="UP001165060"/>
    </source>
</evidence>
<sequence>MTSSTTPPPFPPLLPPLLLALLLAPCSPRSVTLTGPLSSKPSALFPAGPGQGPGQGPGPSHDTSPRTPPLFGGADGGADSPPMYFSFDPSSSSVSLIRPNETLTFRNSTAPSLSSSPPPPAAAPPVPVHGAYGIFHLPSPYLLLITGTTRERLSPSLSLSRISAMELLPLTSPPPSAAADAATLRNLRLLRASLKEHPLYIPDPGCARNLATERLQGGVEQGRLDWTAGVRGPLPRRFVPPACSLHVSAFSLPLSGGPGGELWYSLVSRRSPRRQGTRYTVRGSGRGALLGRVANYVETEALLSLPSGALLSHVQTRGSVPLVWSSPAELLRYNPPVAINADPGLQGGSVHGHCEQELSEFGAPLKFVNLVDKQAGQGRLGSTFDAVLSALRDLSPWLKERTSHEWFDFHAECRGGDYSRLGELVLGLAPALREQGFFYEPAGGGGGGRRQRGVLRTNCMDCLDRTNVVQACVARYHLGRALEFLGVEDRLPESRKDDGGADGILKMRSAKLEKLFRIAWSDNADAISEIYAGTQALKRDYTRTGKRTSMGKVNDGVNSVKRYYVNNMLDSKRQEGVDLLVFGREHGSGEDQENEGAAAPLPAAPRRRRRLFPNAPWLSGDLGVNALAKIKAACADSADRKHFLSIIGRRQEWGVKVGECPWNVGDAERGKWSGRAEVCLRIGLGVGLGWRVGWVPMMCTICVVIFSATSFVGPR</sequence>
<evidence type="ECO:0000313" key="5">
    <source>
        <dbReference type="EMBL" id="GMI21571.1"/>
    </source>
</evidence>
<reference evidence="5 6" key="1">
    <citation type="journal article" date="2023" name="Commun. Biol.">
        <title>Genome analysis of Parmales, the sister group of diatoms, reveals the evolutionary specialization of diatoms from phago-mixotrophs to photoautotrophs.</title>
        <authorList>
            <person name="Ban H."/>
            <person name="Sato S."/>
            <person name="Yoshikawa S."/>
            <person name="Yamada K."/>
            <person name="Nakamura Y."/>
            <person name="Ichinomiya M."/>
            <person name="Sato N."/>
            <person name="Blanc-Mathieu R."/>
            <person name="Endo H."/>
            <person name="Kuwata A."/>
            <person name="Ogata H."/>
        </authorList>
    </citation>
    <scope>NUCLEOTIDE SEQUENCE [LARGE SCALE GENOMIC DNA]</scope>
</reference>
<dbReference type="Proteomes" id="UP001165060">
    <property type="component" value="Unassembled WGS sequence"/>
</dbReference>
<comment type="caution">
    <text evidence="5">The sequence shown here is derived from an EMBL/GenBank/DDBJ whole genome shotgun (WGS) entry which is preliminary data.</text>
</comment>
<dbReference type="PANTHER" id="PTHR45662:SF2">
    <property type="entry name" value="PHOSPHATIDYLINOSITOL-3-PHOSPHATASE SAC1"/>
    <property type="match status" value="1"/>
</dbReference>
<feature type="transmembrane region" description="Helical" evidence="2">
    <location>
        <begin position="688"/>
        <end position="712"/>
    </location>
</feature>
<dbReference type="Pfam" id="PF02383">
    <property type="entry name" value="Syja_N"/>
    <property type="match status" value="1"/>
</dbReference>
<keyword evidence="2" id="KW-0472">Membrane</keyword>
<feature type="signal peptide" evidence="3">
    <location>
        <begin position="1"/>
        <end position="28"/>
    </location>
</feature>
<evidence type="ECO:0000256" key="2">
    <source>
        <dbReference type="SAM" id="Phobius"/>
    </source>
</evidence>
<organism evidence="5 6">
    <name type="scientific">Tetraparma gracilis</name>
    <dbReference type="NCBI Taxonomy" id="2962635"/>
    <lineage>
        <taxon>Eukaryota</taxon>
        <taxon>Sar</taxon>
        <taxon>Stramenopiles</taxon>
        <taxon>Ochrophyta</taxon>
        <taxon>Bolidophyceae</taxon>
        <taxon>Parmales</taxon>
        <taxon>Triparmaceae</taxon>
        <taxon>Tetraparma</taxon>
    </lineage>
</organism>
<evidence type="ECO:0000256" key="1">
    <source>
        <dbReference type="SAM" id="MobiDB-lite"/>
    </source>
</evidence>
<evidence type="ECO:0000259" key="4">
    <source>
        <dbReference type="PROSITE" id="PS50275"/>
    </source>
</evidence>
<proteinExistence type="predicted"/>
<feature type="domain" description="SAC" evidence="4">
    <location>
        <begin position="265"/>
        <end position="533"/>
    </location>
</feature>
<protein>
    <recommendedName>
        <fullName evidence="4">SAC domain-containing protein</fullName>
    </recommendedName>
</protein>
<dbReference type="PROSITE" id="PS50275">
    <property type="entry name" value="SAC"/>
    <property type="match status" value="1"/>
</dbReference>
<feature type="chain" id="PRO_5045633113" description="SAC domain-containing protein" evidence="3">
    <location>
        <begin position="29"/>
        <end position="715"/>
    </location>
</feature>
<name>A0ABQ6M8N3_9STRA</name>
<dbReference type="InterPro" id="IPR002013">
    <property type="entry name" value="SAC_dom"/>
</dbReference>
<keyword evidence="3" id="KW-0732">Signal</keyword>